<evidence type="ECO:0000256" key="2">
    <source>
        <dbReference type="SAM" id="MobiDB-lite"/>
    </source>
</evidence>
<dbReference type="EMBL" id="GL629765">
    <property type="protein sequence ID" value="EFX04080.1"/>
    <property type="molecule type" value="Genomic_DNA"/>
</dbReference>
<keyword evidence="4" id="KW-1185">Reference proteome</keyword>
<dbReference type="GO" id="GO:0015031">
    <property type="term" value="P:protein transport"/>
    <property type="evidence" value="ECO:0007669"/>
    <property type="project" value="InterPro"/>
</dbReference>
<dbReference type="Gene3D" id="1.20.1260.60">
    <property type="entry name" value="Vacuolar protein sorting-associated protein Ist1"/>
    <property type="match status" value="1"/>
</dbReference>
<dbReference type="AlphaFoldDB" id="F0XCR0"/>
<proteinExistence type="inferred from homology"/>
<dbReference type="InParanoid" id="F0XCR0"/>
<evidence type="ECO:0000313" key="4">
    <source>
        <dbReference type="Proteomes" id="UP000007796"/>
    </source>
</evidence>
<feature type="region of interest" description="Disordered" evidence="2">
    <location>
        <begin position="509"/>
        <end position="540"/>
    </location>
</feature>
<sequence>MPPANLVTRIKVQLKLSIARLRMVQHRDEALSKASRRAMAQLLEAGKEDSARIRVENIIRSDISTELHEMLELYCELLLARAGLLESPVCDPGLEEAVKSLMYAAPKTEIKELHQVRVLLAERYGKDFLVAAMDNVGGKVSPKVVRKLSVVPPRDELVQGYLEEIAKAYGVRWPRSRADDDDDALLEPPPEALALDLVDLDNIDKDDDDKTDGDHPLAASSVAPATPSRPRPSAKEAREQLDLTRATPPKTAVGSLPAVLPLHVNPPSPSTDNIHPRVTLDSQELKPGTSSPRITAADPAARRLVVKKKDTVDDELARRFASLKRFAVFGPFRERVVSRLQLQTLVHVRQPKGAGPRAESEHLTMEEGYNGTAIILSRVTNGRPESIRLTRHRTGDLAYYRFQDDRRVARSSIVRQYFDFALDWSAKKPQRDRDDHDRETFSKAENNEAEARDSLSVLCISADEERTAAPRKKKSRRRLRKKVAKALGNLQNMSASQLFYEDVHRDGFMSQEEGETRSLPAWQTNGSDDDDFHYQPQNND</sequence>
<organism evidence="4">
    <name type="scientific">Grosmannia clavigera (strain kw1407 / UAMH 11150)</name>
    <name type="common">Blue stain fungus</name>
    <name type="synonym">Graphiocladiella clavigera</name>
    <dbReference type="NCBI Taxonomy" id="655863"/>
    <lineage>
        <taxon>Eukaryota</taxon>
        <taxon>Fungi</taxon>
        <taxon>Dikarya</taxon>
        <taxon>Ascomycota</taxon>
        <taxon>Pezizomycotina</taxon>
        <taxon>Sordariomycetes</taxon>
        <taxon>Sordariomycetidae</taxon>
        <taxon>Ophiostomatales</taxon>
        <taxon>Ophiostomataceae</taxon>
        <taxon>Leptographium</taxon>
    </lineage>
</organism>
<dbReference type="HOGENOM" id="CLU_037652_2_0_1"/>
<dbReference type="PANTHER" id="PTHR12161">
    <property type="entry name" value="IST1 FAMILY MEMBER"/>
    <property type="match status" value="1"/>
</dbReference>
<feature type="region of interest" description="Disordered" evidence="2">
    <location>
        <begin position="203"/>
        <end position="252"/>
    </location>
</feature>
<accession>F0XCR0</accession>
<dbReference type="eggNOG" id="KOG2027">
    <property type="taxonomic scope" value="Eukaryota"/>
</dbReference>
<dbReference type="InterPro" id="IPR042277">
    <property type="entry name" value="IST1-like"/>
</dbReference>
<feature type="region of interest" description="Disordered" evidence="2">
    <location>
        <begin position="429"/>
        <end position="448"/>
    </location>
</feature>
<protein>
    <submittedName>
        <fullName evidence="3">Uncharacterized protein</fullName>
    </submittedName>
</protein>
<dbReference type="PANTHER" id="PTHR12161:SF5">
    <property type="entry name" value="IST1 HOMOLOG"/>
    <property type="match status" value="1"/>
</dbReference>
<feature type="compositionally biased region" description="Basic and acidic residues" evidence="2">
    <location>
        <begin position="233"/>
        <end position="242"/>
    </location>
</feature>
<evidence type="ECO:0000256" key="1">
    <source>
        <dbReference type="ARBA" id="ARBA00005536"/>
    </source>
</evidence>
<dbReference type="InterPro" id="IPR005061">
    <property type="entry name" value="Ist1"/>
</dbReference>
<dbReference type="STRING" id="655863.F0XCR0"/>
<reference evidence="3 4" key="1">
    <citation type="journal article" date="2011" name="Proc. Natl. Acad. Sci. U.S.A.">
        <title>Genome and transcriptome analyses of the mountain pine beetle-fungal symbiont Grosmannia clavigera, a lodgepole pine pathogen.</title>
        <authorList>
            <person name="DiGuistini S."/>
            <person name="Wang Y."/>
            <person name="Liao N.Y."/>
            <person name="Taylor G."/>
            <person name="Tanguay P."/>
            <person name="Feau N."/>
            <person name="Henrissat B."/>
            <person name="Chan S.K."/>
            <person name="Hesse-Orce U."/>
            <person name="Alamouti S.M."/>
            <person name="Tsui C.K.M."/>
            <person name="Docking R.T."/>
            <person name="Levasseur A."/>
            <person name="Haridas S."/>
            <person name="Robertson G."/>
            <person name="Birol I."/>
            <person name="Holt R.A."/>
            <person name="Marra M.A."/>
            <person name="Hamelin R.C."/>
            <person name="Hirst M."/>
            <person name="Jones S.J.M."/>
            <person name="Bohlmann J."/>
            <person name="Breuil C."/>
        </authorList>
    </citation>
    <scope>NUCLEOTIDE SEQUENCE [LARGE SCALE GENOMIC DNA]</scope>
    <source>
        <strain evidence="4">kw1407 / UAMH 11150</strain>
    </source>
</reference>
<dbReference type="OrthoDB" id="29853at2759"/>
<gene>
    <name evidence="3" type="ORF">CMQ_1008</name>
</gene>
<comment type="similarity">
    <text evidence="1">Belongs to the IST1 family.</text>
</comment>
<dbReference type="FunFam" id="1.20.1260.60:FF:000002">
    <property type="entry name" value="Vacuolar protein sorting-associated protein IST1"/>
    <property type="match status" value="1"/>
</dbReference>
<dbReference type="GeneID" id="25973839"/>
<dbReference type="Pfam" id="PF03398">
    <property type="entry name" value="Ist1"/>
    <property type="match status" value="1"/>
</dbReference>
<evidence type="ECO:0000313" key="3">
    <source>
        <dbReference type="EMBL" id="EFX04080.1"/>
    </source>
</evidence>
<dbReference type="RefSeq" id="XP_014173562.1">
    <property type="nucleotide sequence ID" value="XM_014318087.1"/>
</dbReference>
<dbReference type="Proteomes" id="UP000007796">
    <property type="component" value="Unassembled WGS sequence"/>
</dbReference>
<name>F0XCR0_GROCL</name>
<feature type="compositionally biased region" description="Low complexity" evidence="2">
    <location>
        <begin position="216"/>
        <end position="228"/>
    </location>
</feature>